<keyword evidence="3 6" id="KW-0808">Transferase</keyword>
<proteinExistence type="inferred from homology"/>
<evidence type="ECO:0000256" key="2">
    <source>
        <dbReference type="ARBA" id="ARBA00022676"/>
    </source>
</evidence>
<dbReference type="PANTHER" id="PTHR43685">
    <property type="entry name" value="GLYCOSYLTRANSFERASE"/>
    <property type="match status" value="1"/>
</dbReference>
<sequence length="343" mass="39252">MDPQKDRSAGASRQSRFHGGVPQPASRQKRSESVSAGSPAVAIGERVSVALKQAPGTPLRRSRTPSGIRPIRFSVLMSVYRNDDPIHFWEAIESVTAKQTRRPDEVILVVDGPVSEDLETVIDHWEAQPMHNVRVVRCKQNVGLAKAMNVGLQHCRYDYVARMDADDVSLSDRFEKQFSYLDQHPDVSLLGGWYRQFDDKMQHCLTDRKVPSQSDAIKQYSRKRTPFNHVTAVFKRDDLMRVGGYPSIDGLMEDWWIALRMIKQGMRLANLPEYHVNVRGDSAFMRRRGGWHYLRSEFANLTAMNREGLMSMRDLVQNLMIRSGVRIIPVGLRSMIYKAIRRV</sequence>
<dbReference type="Gene3D" id="3.90.550.10">
    <property type="entry name" value="Spore Coat Polysaccharide Biosynthesis Protein SpsA, Chain A"/>
    <property type="match status" value="1"/>
</dbReference>
<evidence type="ECO:0000259" key="5">
    <source>
        <dbReference type="Pfam" id="PF00535"/>
    </source>
</evidence>
<dbReference type="PANTHER" id="PTHR43685:SF5">
    <property type="entry name" value="GLYCOSYLTRANSFERASE EPSE-RELATED"/>
    <property type="match status" value="1"/>
</dbReference>
<evidence type="ECO:0000256" key="1">
    <source>
        <dbReference type="ARBA" id="ARBA00006739"/>
    </source>
</evidence>
<organism evidence="6 7">
    <name type="scientific">Crateriforma conspicua</name>
    <dbReference type="NCBI Taxonomy" id="2527996"/>
    <lineage>
        <taxon>Bacteria</taxon>
        <taxon>Pseudomonadati</taxon>
        <taxon>Planctomycetota</taxon>
        <taxon>Planctomycetia</taxon>
        <taxon>Planctomycetales</taxon>
        <taxon>Planctomycetaceae</taxon>
        <taxon>Crateriforma</taxon>
    </lineage>
</organism>
<dbReference type="GO" id="GO:0016757">
    <property type="term" value="F:glycosyltransferase activity"/>
    <property type="evidence" value="ECO:0007669"/>
    <property type="project" value="UniProtKB-KW"/>
</dbReference>
<feature type="region of interest" description="Disordered" evidence="4">
    <location>
        <begin position="1"/>
        <end position="39"/>
    </location>
</feature>
<dbReference type="RefSeq" id="WP_146438166.1">
    <property type="nucleotide sequence ID" value="NZ_SJPL01000001.1"/>
</dbReference>
<accession>A0A5C5XZ53</accession>
<dbReference type="InterPro" id="IPR001173">
    <property type="entry name" value="Glyco_trans_2-like"/>
</dbReference>
<feature type="domain" description="Glycosyltransferase 2-like" evidence="5">
    <location>
        <begin position="74"/>
        <end position="208"/>
    </location>
</feature>
<gene>
    <name evidence="6" type="primary">wbbD</name>
    <name evidence="6" type="ORF">Pan14r_04160</name>
</gene>
<dbReference type="Pfam" id="PF00535">
    <property type="entry name" value="Glycos_transf_2"/>
    <property type="match status" value="1"/>
</dbReference>
<dbReference type="InterPro" id="IPR050834">
    <property type="entry name" value="Glycosyltransf_2"/>
</dbReference>
<reference evidence="6 7" key="1">
    <citation type="submission" date="2019-02" db="EMBL/GenBank/DDBJ databases">
        <title>Deep-cultivation of Planctomycetes and their phenomic and genomic characterization uncovers novel biology.</title>
        <authorList>
            <person name="Wiegand S."/>
            <person name="Jogler M."/>
            <person name="Boedeker C."/>
            <person name="Pinto D."/>
            <person name="Vollmers J."/>
            <person name="Rivas-Marin E."/>
            <person name="Kohn T."/>
            <person name="Peeters S.H."/>
            <person name="Heuer A."/>
            <person name="Rast P."/>
            <person name="Oberbeckmann S."/>
            <person name="Bunk B."/>
            <person name="Jeske O."/>
            <person name="Meyerdierks A."/>
            <person name="Storesund J.E."/>
            <person name="Kallscheuer N."/>
            <person name="Luecker S."/>
            <person name="Lage O.M."/>
            <person name="Pohl T."/>
            <person name="Merkel B.J."/>
            <person name="Hornburger P."/>
            <person name="Mueller R.-W."/>
            <person name="Bruemmer F."/>
            <person name="Labrenz M."/>
            <person name="Spormann A.M."/>
            <person name="Op Den Camp H."/>
            <person name="Overmann J."/>
            <person name="Amann R."/>
            <person name="Jetten M.S.M."/>
            <person name="Mascher T."/>
            <person name="Medema M.H."/>
            <person name="Devos D.P."/>
            <person name="Kaster A.-K."/>
            <person name="Ovreas L."/>
            <person name="Rohde M."/>
            <person name="Galperin M.Y."/>
            <person name="Jogler C."/>
        </authorList>
    </citation>
    <scope>NUCLEOTIDE SEQUENCE [LARGE SCALE GENOMIC DNA]</scope>
    <source>
        <strain evidence="6 7">Pan14r</strain>
    </source>
</reference>
<keyword evidence="7" id="KW-1185">Reference proteome</keyword>
<dbReference type="Proteomes" id="UP000317238">
    <property type="component" value="Unassembled WGS sequence"/>
</dbReference>
<dbReference type="OrthoDB" id="9772170at2"/>
<dbReference type="EC" id="2.4.1.303" evidence="6"/>
<evidence type="ECO:0000313" key="6">
    <source>
        <dbReference type="EMBL" id="TWT68174.1"/>
    </source>
</evidence>
<protein>
    <submittedName>
        <fullName evidence="6">UDP-Gal:alpha-D-GlcNAc-diphosphoundecaprenol beta-1,3-galactosyltransferase</fullName>
        <ecNumber evidence="6">2.4.1.303</ecNumber>
    </submittedName>
</protein>
<comment type="similarity">
    <text evidence="1">Belongs to the glycosyltransferase 2 family.</text>
</comment>
<dbReference type="SUPFAM" id="SSF53448">
    <property type="entry name" value="Nucleotide-diphospho-sugar transferases"/>
    <property type="match status" value="1"/>
</dbReference>
<dbReference type="InterPro" id="IPR029044">
    <property type="entry name" value="Nucleotide-diphossugar_trans"/>
</dbReference>
<dbReference type="AlphaFoldDB" id="A0A5C5XZ53"/>
<dbReference type="EMBL" id="SJPL01000001">
    <property type="protein sequence ID" value="TWT68174.1"/>
    <property type="molecule type" value="Genomic_DNA"/>
</dbReference>
<name>A0A5C5XZ53_9PLAN</name>
<evidence type="ECO:0000256" key="4">
    <source>
        <dbReference type="SAM" id="MobiDB-lite"/>
    </source>
</evidence>
<evidence type="ECO:0000313" key="7">
    <source>
        <dbReference type="Proteomes" id="UP000317238"/>
    </source>
</evidence>
<evidence type="ECO:0000256" key="3">
    <source>
        <dbReference type="ARBA" id="ARBA00022679"/>
    </source>
</evidence>
<comment type="caution">
    <text evidence="6">The sequence shown here is derived from an EMBL/GenBank/DDBJ whole genome shotgun (WGS) entry which is preliminary data.</text>
</comment>
<keyword evidence="2 6" id="KW-0328">Glycosyltransferase</keyword>